<protein>
    <submittedName>
        <fullName evidence="2">Uncharacterized protein</fullName>
    </submittedName>
</protein>
<dbReference type="RefSeq" id="WP_205107898.1">
    <property type="nucleotide sequence ID" value="NZ_BAAAHT010000013.1"/>
</dbReference>
<keyword evidence="3" id="KW-1185">Reference proteome</keyword>
<comment type="caution">
    <text evidence="2">The sequence shown here is derived from an EMBL/GenBank/DDBJ whole genome shotgun (WGS) entry which is preliminary data.</text>
</comment>
<accession>A0ABS2L3R7</accession>
<keyword evidence="1" id="KW-0472">Membrane</keyword>
<dbReference type="Proteomes" id="UP000776164">
    <property type="component" value="Unassembled WGS sequence"/>
</dbReference>
<gene>
    <name evidence="2" type="ORF">JOE66_001346</name>
</gene>
<dbReference type="EMBL" id="JAFBBU010000001">
    <property type="protein sequence ID" value="MBM7471712.1"/>
    <property type="molecule type" value="Genomic_DNA"/>
</dbReference>
<name>A0ABS2L3R7_9MICO</name>
<organism evidence="2 3">
    <name type="scientific">Subtercola frigoramans</name>
    <dbReference type="NCBI Taxonomy" id="120298"/>
    <lineage>
        <taxon>Bacteria</taxon>
        <taxon>Bacillati</taxon>
        <taxon>Actinomycetota</taxon>
        <taxon>Actinomycetes</taxon>
        <taxon>Micrococcales</taxon>
        <taxon>Microbacteriaceae</taxon>
        <taxon>Subtercola</taxon>
    </lineage>
</organism>
<keyword evidence="1" id="KW-0812">Transmembrane</keyword>
<proteinExistence type="predicted"/>
<reference evidence="2 3" key="1">
    <citation type="submission" date="2021-01" db="EMBL/GenBank/DDBJ databases">
        <title>Sequencing the genomes of 1000 actinobacteria strains.</title>
        <authorList>
            <person name="Klenk H.-P."/>
        </authorList>
    </citation>
    <scope>NUCLEOTIDE SEQUENCE [LARGE SCALE GENOMIC DNA]</scope>
    <source>
        <strain evidence="2 3">DSM 13057</strain>
    </source>
</reference>
<evidence type="ECO:0000313" key="3">
    <source>
        <dbReference type="Proteomes" id="UP000776164"/>
    </source>
</evidence>
<sequence length="97" mass="10342">MDPQRTLLILLTLASALLPLIGLVGLYRSAMAQRKEYDAAAPKSGEHNAMTIGQFNVLAQSQHRAVVERPFAAKRDLVLIGGGIGLAAAASIWSLFV</sequence>
<evidence type="ECO:0000313" key="2">
    <source>
        <dbReference type="EMBL" id="MBM7471712.1"/>
    </source>
</evidence>
<feature type="transmembrane region" description="Helical" evidence="1">
    <location>
        <begin position="6"/>
        <end position="27"/>
    </location>
</feature>
<keyword evidence="1" id="KW-1133">Transmembrane helix</keyword>
<feature type="transmembrane region" description="Helical" evidence="1">
    <location>
        <begin position="77"/>
        <end position="96"/>
    </location>
</feature>
<evidence type="ECO:0000256" key="1">
    <source>
        <dbReference type="SAM" id="Phobius"/>
    </source>
</evidence>